<proteinExistence type="inferred from homology"/>
<keyword evidence="13 14" id="KW-0511">Multifunctional enzyme</keyword>
<feature type="binding site" evidence="14">
    <location>
        <position position="266"/>
    </location>
    <ligand>
        <name>a divalent metal cation</name>
        <dbReference type="ChEBI" id="CHEBI:60240"/>
    </ligand>
</feature>
<evidence type="ECO:0000256" key="4">
    <source>
        <dbReference type="ARBA" id="ARBA00004709"/>
    </source>
</evidence>
<feature type="site" description="Positions MEP for the nucleophilic attack" evidence="14">
    <location>
        <position position="205"/>
    </location>
</feature>
<dbReference type="AlphaFoldDB" id="A0A1N7GE92"/>
<evidence type="ECO:0000313" key="17">
    <source>
        <dbReference type="Proteomes" id="UP000186019"/>
    </source>
</evidence>
<organism evidence="16 17">
    <name type="scientific">Roseovarius nanhaiticus</name>
    <dbReference type="NCBI Taxonomy" id="573024"/>
    <lineage>
        <taxon>Bacteria</taxon>
        <taxon>Pseudomonadati</taxon>
        <taxon>Pseudomonadota</taxon>
        <taxon>Alphaproteobacteria</taxon>
        <taxon>Rhodobacterales</taxon>
        <taxon>Roseobacteraceae</taxon>
        <taxon>Roseovarius</taxon>
    </lineage>
</organism>
<feature type="binding site" evidence="14">
    <location>
        <position position="234"/>
    </location>
    <ligand>
        <name>a divalent metal cation</name>
        <dbReference type="ChEBI" id="CHEBI:60240"/>
    </ligand>
</feature>
<feature type="binding site" evidence="14">
    <location>
        <begin position="280"/>
        <end position="282"/>
    </location>
    <ligand>
        <name>4-CDP-2-C-methyl-D-erythritol 2-phosphate</name>
        <dbReference type="ChEBI" id="CHEBI:57919"/>
    </ligand>
</feature>
<dbReference type="PANTHER" id="PTHR43181:SF1">
    <property type="entry name" value="2-C-METHYL-D-ERYTHRITOL 2,4-CYCLODIPHOSPHATE SYNTHASE, CHLOROPLASTIC"/>
    <property type="match status" value="1"/>
</dbReference>
<evidence type="ECO:0000259" key="15">
    <source>
        <dbReference type="Pfam" id="PF02542"/>
    </source>
</evidence>
<dbReference type="HAMAP" id="MF_00107">
    <property type="entry name" value="IspF"/>
    <property type="match status" value="1"/>
</dbReference>
<dbReference type="Gene3D" id="3.30.1330.50">
    <property type="entry name" value="2-C-methyl-D-erythritol 2,4-cyclodiphosphate synthase"/>
    <property type="match status" value="1"/>
</dbReference>
<feature type="site" description="Transition state stabilizer" evidence="14">
    <location>
        <position position="22"/>
    </location>
</feature>
<comment type="catalytic activity">
    <reaction evidence="2 14">
        <text>2-C-methyl-D-erythritol 4-phosphate + CTP + H(+) = 4-CDP-2-C-methyl-D-erythritol + diphosphate</text>
        <dbReference type="Rhea" id="RHEA:13429"/>
        <dbReference type="ChEBI" id="CHEBI:15378"/>
        <dbReference type="ChEBI" id="CHEBI:33019"/>
        <dbReference type="ChEBI" id="CHEBI:37563"/>
        <dbReference type="ChEBI" id="CHEBI:57823"/>
        <dbReference type="ChEBI" id="CHEBI:58262"/>
        <dbReference type="EC" id="2.7.7.60"/>
    </reaction>
</comment>
<feature type="binding site" evidence="14">
    <location>
        <position position="366"/>
    </location>
    <ligand>
        <name>4-CDP-2-C-methyl-D-erythritol 2-phosphate</name>
        <dbReference type="ChEBI" id="CHEBI:57919"/>
    </ligand>
</feature>
<evidence type="ECO:0000256" key="7">
    <source>
        <dbReference type="ARBA" id="ARBA00009789"/>
    </source>
</evidence>
<name>A0A1N7GE92_9RHOB</name>
<evidence type="ECO:0000256" key="3">
    <source>
        <dbReference type="ARBA" id="ARBA00001968"/>
    </source>
</evidence>
<dbReference type="NCBIfam" id="NF006899">
    <property type="entry name" value="PRK09382.1"/>
    <property type="match status" value="1"/>
</dbReference>
<dbReference type="InterPro" id="IPR026596">
    <property type="entry name" value="IspD/F"/>
</dbReference>
<dbReference type="EMBL" id="FTNV01000001">
    <property type="protein sequence ID" value="SIS10858.1"/>
    <property type="molecule type" value="Genomic_DNA"/>
</dbReference>
<evidence type="ECO:0000256" key="6">
    <source>
        <dbReference type="ARBA" id="ARBA00008480"/>
    </source>
</evidence>
<feature type="binding site" evidence="14">
    <location>
        <begin position="356"/>
        <end position="359"/>
    </location>
    <ligand>
        <name>4-CDP-2-C-methyl-D-erythritol 2-phosphate</name>
        <dbReference type="ChEBI" id="CHEBI:57919"/>
    </ligand>
</feature>
<dbReference type="Pfam" id="PF02542">
    <property type="entry name" value="YgbB"/>
    <property type="match status" value="1"/>
</dbReference>
<dbReference type="PROSITE" id="PS01295">
    <property type="entry name" value="ISPD"/>
    <property type="match status" value="1"/>
</dbReference>
<feature type="binding site" evidence="14">
    <location>
        <position position="232"/>
    </location>
    <ligand>
        <name>a divalent metal cation</name>
        <dbReference type="ChEBI" id="CHEBI:60240"/>
    </ligand>
</feature>
<evidence type="ECO:0000256" key="5">
    <source>
        <dbReference type="ARBA" id="ARBA00004787"/>
    </source>
</evidence>
<dbReference type="Proteomes" id="UP000186019">
    <property type="component" value="Unassembled WGS sequence"/>
</dbReference>
<dbReference type="CDD" id="cd02516">
    <property type="entry name" value="CDP-ME_synthetase"/>
    <property type="match status" value="1"/>
</dbReference>
<dbReference type="UniPathway" id="UPA00056">
    <property type="reaction ID" value="UER00093"/>
</dbReference>
<evidence type="ECO:0000256" key="1">
    <source>
        <dbReference type="ARBA" id="ARBA00000200"/>
    </source>
</evidence>
<evidence type="ECO:0000256" key="10">
    <source>
        <dbReference type="ARBA" id="ARBA00022723"/>
    </source>
</evidence>
<dbReference type="CDD" id="cd00554">
    <property type="entry name" value="MECDP_synthase"/>
    <property type="match status" value="1"/>
</dbReference>
<dbReference type="EC" id="4.6.1.12" evidence="14"/>
<dbReference type="SUPFAM" id="SSF53448">
    <property type="entry name" value="Nucleotide-diphospho-sugar transferases"/>
    <property type="match status" value="1"/>
</dbReference>
<comment type="similarity">
    <text evidence="6">Belongs to the IspF family.</text>
</comment>
<dbReference type="InterPro" id="IPR018294">
    <property type="entry name" value="ISPD_synthase_CS"/>
</dbReference>
<dbReference type="OrthoDB" id="9804336at2"/>
<comment type="pathway">
    <text evidence="5 14">Isoprenoid biosynthesis; isopentenyl diphosphate biosynthesis via DXP pathway; isopentenyl diphosphate from 1-deoxy-D-xylulose 5-phosphate: step 2/6.</text>
</comment>
<protein>
    <recommendedName>
        <fullName evidence="14">Bifunctional enzyme IspD/IspF</fullName>
    </recommendedName>
    <domain>
        <recommendedName>
            <fullName evidence="14">2-C-methyl-D-erythritol 4-phosphate cytidylyltransferase</fullName>
            <ecNumber evidence="14">2.7.7.60</ecNumber>
        </recommendedName>
        <alternativeName>
            <fullName evidence="14">4-diphosphocytidyl-2C-methyl-D-erythritol synthase</fullName>
        </alternativeName>
        <alternativeName>
            <fullName evidence="14">MEP cytidylyltransferase</fullName>
            <shortName evidence="14">MCT</shortName>
        </alternativeName>
    </domain>
    <domain>
        <recommendedName>
            <fullName evidence="14">2-C-methyl-D-erythritol 2,4-cyclodiphosphate synthase</fullName>
            <shortName evidence="14">MECDP-synthase</shortName>
            <shortName evidence="14">MECPP-synthase</shortName>
            <shortName evidence="14">MECPS</shortName>
            <ecNumber evidence="14">4.6.1.12</ecNumber>
        </recommendedName>
    </domain>
</protein>
<dbReference type="HAMAP" id="MF_01520">
    <property type="entry name" value="IspDF"/>
    <property type="match status" value="1"/>
</dbReference>
<dbReference type="Gene3D" id="3.90.550.10">
    <property type="entry name" value="Spore Coat Polysaccharide Biosynthesis Protein SpsA, Chain A"/>
    <property type="match status" value="1"/>
</dbReference>
<evidence type="ECO:0000256" key="14">
    <source>
        <dbReference type="HAMAP-Rule" id="MF_01520"/>
    </source>
</evidence>
<dbReference type="GO" id="GO:0016114">
    <property type="term" value="P:terpenoid biosynthetic process"/>
    <property type="evidence" value="ECO:0007669"/>
    <property type="project" value="InterPro"/>
</dbReference>
<dbReference type="InterPro" id="IPR036571">
    <property type="entry name" value="MECDP_synthase_sf"/>
</dbReference>
<keyword evidence="9 14" id="KW-0548">Nucleotidyltransferase</keyword>
<keyword evidence="12 14" id="KW-0456">Lyase</keyword>
<dbReference type="NCBIfam" id="TIGR00453">
    <property type="entry name" value="ispD"/>
    <property type="match status" value="1"/>
</dbReference>
<keyword evidence="17" id="KW-1185">Reference proteome</keyword>
<comment type="function">
    <text evidence="14">Bifunctional enzyme that catalyzes the formation of 4-diphosphocytidyl-2-C-methyl-D-erythritol from CTP and 2-C-methyl-D-erythritol 4-phosphate (MEP) (IspD), and catalyzes the conversion of 4-diphosphocytidyl-2-C-methyl-D-erythritol 2-phosphate (CDP-ME2P) to 2-C-methyl-D-erythritol 2,4-cyclodiphosphate (ME-CPP) with a corresponding release of cytidine 5-monophosphate (CMP) (IspF).</text>
</comment>
<comment type="caution">
    <text evidence="14">Lacks conserved residue(s) required for the propagation of feature annotation.</text>
</comment>
<evidence type="ECO:0000256" key="8">
    <source>
        <dbReference type="ARBA" id="ARBA00022679"/>
    </source>
</evidence>
<dbReference type="PROSITE" id="PS01350">
    <property type="entry name" value="ISPF"/>
    <property type="match status" value="1"/>
</dbReference>
<feature type="site" description="Transition state stabilizer" evidence="14">
    <location>
        <position position="15"/>
    </location>
</feature>
<comment type="cofactor">
    <cofactor evidence="3 14">
        <name>a divalent metal cation</name>
        <dbReference type="ChEBI" id="CHEBI:60240"/>
    </cofactor>
</comment>
<dbReference type="InterPro" id="IPR020555">
    <property type="entry name" value="MECDP_synthase_CS"/>
</dbReference>
<comment type="similarity">
    <text evidence="14">In the C-terminal section; belongs to the IspF family.</text>
</comment>
<dbReference type="EC" id="2.7.7.60" evidence="14"/>
<evidence type="ECO:0000256" key="13">
    <source>
        <dbReference type="ARBA" id="ARBA00023268"/>
    </source>
</evidence>
<comment type="similarity">
    <text evidence="7">Belongs to the IspD/TarI cytidylyltransferase family. IspD subfamily.</text>
</comment>
<dbReference type="FunFam" id="3.30.1330.50:FF:000003">
    <property type="entry name" value="2-C-methyl-D-erythritol 2,4-cyclodiphosphate synthase"/>
    <property type="match status" value="1"/>
</dbReference>
<comment type="pathway">
    <text evidence="4 14">Isoprenoid biosynthesis; isopentenyl diphosphate biosynthesis via DXP pathway; isopentenyl diphosphate from 1-deoxy-D-xylulose 5-phosphate: step 4/6.</text>
</comment>
<accession>A0A1N7GE92</accession>
<evidence type="ECO:0000256" key="2">
    <source>
        <dbReference type="ARBA" id="ARBA00001282"/>
    </source>
</evidence>
<comment type="similarity">
    <text evidence="14">In the N-terminal section; belongs to the IspD/TarI cytidylyltransferase family. IspD subfamily.</text>
</comment>
<feature type="site" description="Transition state stabilizer" evidence="14">
    <location>
        <position position="258"/>
    </location>
</feature>
<comment type="catalytic activity">
    <reaction evidence="1 14">
        <text>4-CDP-2-C-methyl-D-erythritol 2-phosphate = 2-C-methyl-D-erythritol 2,4-cyclic diphosphate + CMP</text>
        <dbReference type="Rhea" id="RHEA:23864"/>
        <dbReference type="ChEBI" id="CHEBI:57919"/>
        <dbReference type="ChEBI" id="CHEBI:58483"/>
        <dbReference type="ChEBI" id="CHEBI:60377"/>
        <dbReference type="EC" id="4.6.1.12"/>
    </reaction>
</comment>
<dbReference type="GO" id="GO:0019288">
    <property type="term" value="P:isopentenyl diphosphate biosynthetic process, methylerythritol 4-phosphate pathway"/>
    <property type="evidence" value="ECO:0007669"/>
    <property type="project" value="UniProtKB-UniRule"/>
</dbReference>
<feature type="domain" description="2-C-methyl-D-erythritol 2,4-cyclodiphosphate synthase" evidence="15">
    <location>
        <begin position="225"/>
        <end position="378"/>
    </location>
</feature>
<dbReference type="PANTHER" id="PTHR43181">
    <property type="entry name" value="2-C-METHYL-D-ERYTHRITOL 2,4-CYCLODIPHOSPHATE SYNTHASE, CHLOROPLASTIC"/>
    <property type="match status" value="1"/>
</dbReference>
<dbReference type="SUPFAM" id="SSF69765">
    <property type="entry name" value="IpsF-like"/>
    <property type="match status" value="1"/>
</dbReference>
<dbReference type="RefSeq" id="WP_076533017.1">
    <property type="nucleotide sequence ID" value="NZ_FOAC01000001.1"/>
</dbReference>
<evidence type="ECO:0000256" key="11">
    <source>
        <dbReference type="ARBA" id="ARBA00023229"/>
    </source>
</evidence>
<dbReference type="GO" id="GO:0046872">
    <property type="term" value="F:metal ion binding"/>
    <property type="evidence" value="ECO:0007669"/>
    <property type="project" value="UniProtKB-KW"/>
</dbReference>
<keyword evidence="11 14" id="KW-0414">Isoprene biosynthesis</keyword>
<evidence type="ECO:0000256" key="12">
    <source>
        <dbReference type="ARBA" id="ARBA00023239"/>
    </source>
</evidence>
<dbReference type="GO" id="GO:0008685">
    <property type="term" value="F:2-C-methyl-D-erythritol 2,4-cyclodiphosphate synthase activity"/>
    <property type="evidence" value="ECO:0007669"/>
    <property type="project" value="UniProtKB-UniRule"/>
</dbReference>
<keyword evidence="10 14" id="KW-0479">Metal-binding</keyword>
<feature type="site" description="Positions MEP for the nucleophilic attack" evidence="14">
    <location>
        <position position="152"/>
    </location>
</feature>
<feature type="site" description="Transition state stabilizer" evidence="14">
    <location>
        <position position="357"/>
    </location>
</feature>
<feature type="region of interest" description="2-C-methyl-D-erythritol 4-phosphate cytidylyltransferase" evidence="14">
    <location>
        <begin position="1"/>
        <end position="225"/>
    </location>
</feature>
<dbReference type="NCBIfam" id="TIGR00151">
    <property type="entry name" value="ispF"/>
    <property type="match status" value="1"/>
</dbReference>
<evidence type="ECO:0000313" key="16">
    <source>
        <dbReference type="EMBL" id="SIS10858.1"/>
    </source>
</evidence>
<feature type="binding site" evidence="14">
    <location>
        <begin position="258"/>
        <end position="259"/>
    </location>
    <ligand>
        <name>4-CDP-2-C-methyl-D-erythritol 2-phosphate</name>
        <dbReference type="ChEBI" id="CHEBI:57919"/>
    </ligand>
</feature>
<feature type="binding site" evidence="14">
    <location>
        <begin position="232"/>
        <end position="234"/>
    </location>
    <ligand>
        <name>4-CDP-2-C-methyl-D-erythritol 2-phosphate</name>
        <dbReference type="ChEBI" id="CHEBI:57919"/>
    </ligand>
</feature>
<feature type="region of interest" description="2-C-methyl-D-erythritol 2,4-cyclodiphosphate synthase" evidence="14">
    <location>
        <begin position="226"/>
        <end position="381"/>
    </location>
</feature>
<dbReference type="GO" id="GO:0050518">
    <property type="term" value="F:2-C-methyl-D-erythritol 4-phosphate cytidylyltransferase activity"/>
    <property type="evidence" value="ECO:0007669"/>
    <property type="project" value="UniProtKB-UniRule"/>
</dbReference>
<dbReference type="InterPro" id="IPR034683">
    <property type="entry name" value="IspD/TarI"/>
</dbReference>
<reference evidence="16 17" key="1">
    <citation type="submission" date="2017-01" db="EMBL/GenBank/DDBJ databases">
        <authorList>
            <person name="Mah S.A."/>
            <person name="Swanson W.J."/>
            <person name="Moy G.W."/>
            <person name="Vacquier V.D."/>
        </authorList>
    </citation>
    <scope>NUCLEOTIDE SEQUENCE [LARGE SCALE GENOMIC DNA]</scope>
    <source>
        <strain evidence="16 17">DSM 29590</strain>
    </source>
</reference>
<dbReference type="InterPro" id="IPR001228">
    <property type="entry name" value="IspD"/>
</dbReference>
<dbReference type="InterPro" id="IPR029044">
    <property type="entry name" value="Nucleotide-diphossugar_trans"/>
</dbReference>
<gene>
    <name evidence="14" type="primary">ispDF</name>
    <name evidence="16" type="ORF">SAMN05421666_1972</name>
</gene>
<dbReference type="STRING" id="573024.SAMN05216208_0163"/>
<sequence>MKIAILIVAAGRGTRAGTERPKQWEPLAGARVIDWTLRLFRELSEAAQIMIALHPDDMAKFSAPPGIDVTAGGATRADSVRAGLEAITASTLGRDCTHVLIHDVARPCTSRALIDRVLEALRGGAQAAAPALPVTDALWTGADGRVTGMQDRSGLYRAQTPQGFDLHAILEAHRAHPGDAADDVAVARAAGLDVVIVPGDDSNLKITYPPDFARAEALLRGSMDIRIGSGYDVHRFGPGDHVTLCGVAVPHARGLQGHSDADVGLHALCDAIYGALAEGDIGRHFPPSDAKWKGAESHVFLRHAVALTKEKGFSISNLDVTLVCEEPKIGPHSAAMRAALAEMTGLEMGRVSVKATTSERLGFTGREEGIAAMASVLLVTG</sequence>
<feature type="binding site" evidence="14">
    <location>
        <position position="363"/>
    </location>
    <ligand>
        <name>4-CDP-2-C-methyl-D-erythritol 2-phosphate</name>
        <dbReference type="ChEBI" id="CHEBI:57919"/>
    </ligand>
</feature>
<evidence type="ECO:0000256" key="9">
    <source>
        <dbReference type="ARBA" id="ARBA00022695"/>
    </source>
</evidence>
<dbReference type="Pfam" id="PF01128">
    <property type="entry name" value="IspD"/>
    <property type="match status" value="1"/>
</dbReference>
<keyword evidence="8 14" id="KW-0808">Transferase</keyword>
<dbReference type="InterPro" id="IPR003526">
    <property type="entry name" value="MECDP_synthase"/>
</dbReference>
<dbReference type="HAMAP" id="MF_00108">
    <property type="entry name" value="IspD"/>
    <property type="match status" value="1"/>
</dbReference>